<dbReference type="PRINTS" id="PR00411">
    <property type="entry name" value="PNDRDTASEI"/>
</dbReference>
<comment type="caution">
    <text evidence="9">The sequence shown here is derived from an EMBL/GenBank/DDBJ whole genome shotgun (WGS) entry which is preliminary data.</text>
</comment>
<sequence length="450" mass="49633">MNSRIVIVGASDVGISTGLRIRELDRSIKPLVIADNNFPNFSICGIPFFLGGEVEKWQDLAHRKKSDLRKAGLELLLETRVEKILPEAKKILIKNNDGVREIKYDKLVLGTGGINIEPPIKGLELDEVFFMRWMQDAVEFDNFITQKNPRRAVIVGGGYVGLEMADALTKRGLEVTVIEFLDSILSTVCSSFRKRIKDKLEENGVKVILNTEVKEIKKSDGELIIKGSQGFSAAADTVVISVGTKANSQLAAGTSLELNDDGTYSVNSRLETNIEDIYAGGDCVQSFNYLSGENKHYALGTVAHKHGRIIGSNICGREEEFAGAIGTQSIKLFDQVVARTGLNLAEAEKAGFEPRTVEIEARDHKIYYPPAYKTYLRVIADSKSGRILGAQILGNVRAEISKRIDIFSAAIYNEMTCAEFSQLDLSYTPPLSSPWDPVQKAVQELELILD</sequence>
<dbReference type="InterPro" id="IPR004099">
    <property type="entry name" value="Pyr_nucl-diS_OxRdtase_dimer"/>
</dbReference>
<dbReference type="PANTHER" id="PTHR43429">
    <property type="entry name" value="PYRIDINE NUCLEOTIDE-DISULFIDE OXIDOREDUCTASE DOMAIN-CONTAINING"/>
    <property type="match status" value="1"/>
</dbReference>
<evidence type="ECO:0000256" key="6">
    <source>
        <dbReference type="ARBA" id="ARBA00023284"/>
    </source>
</evidence>
<comment type="cofactor">
    <cofactor evidence="1">
        <name>FAD</name>
        <dbReference type="ChEBI" id="CHEBI:57692"/>
    </cofactor>
</comment>
<evidence type="ECO:0000256" key="1">
    <source>
        <dbReference type="ARBA" id="ARBA00001974"/>
    </source>
</evidence>
<keyword evidence="6" id="KW-0676">Redox-active center</keyword>
<dbReference type="InterPro" id="IPR016156">
    <property type="entry name" value="FAD/NAD-linked_Rdtase_dimer_sf"/>
</dbReference>
<dbReference type="InterPro" id="IPR023753">
    <property type="entry name" value="FAD/NAD-binding_dom"/>
</dbReference>
<dbReference type="RefSeq" id="WP_111573524.1">
    <property type="nucleotide sequence ID" value="NZ_QLME01000044.1"/>
</dbReference>
<dbReference type="PANTHER" id="PTHR43429:SF1">
    <property type="entry name" value="NAD(P)H SULFUR OXIDOREDUCTASE (COA-DEPENDENT)"/>
    <property type="match status" value="1"/>
</dbReference>
<dbReference type="Proteomes" id="UP000294697">
    <property type="component" value="Unassembled WGS sequence"/>
</dbReference>
<dbReference type="PRINTS" id="PR00368">
    <property type="entry name" value="FADPNR"/>
</dbReference>
<dbReference type="Pfam" id="PF07992">
    <property type="entry name" value="Pyr_redox_2"/>
    <property type="match status" value="1"/>
</dbReference>
<dbReference type="InterPro" id="IPR036188">
    <property type="entry name" value="FAD/NAD-bd_sf"/>
</dbReference>
<organism evidence="9 10">
    <name type="scientific">Halanaerobium saccharolyticum</name>
    <dbReference type="NCBI Taxonomy" id="43595"/>
    <lineage>
        <taxon>Bacteria</taxon>
        <taxon>Bacillati</taxon>
        <taxon>Bacillota</taxon>
        <taxon>Clostridia</taxon>
        <taxon>Halanaerobiales</taxon>
        <taxon>Halanaerobiaceae</taxon>
        <taxon>Halanaerobium</taxon>
    </lineage>
</organism>
<dbReference type="EMBL" id="SODA01000049">
    <property type="protein sequence ID" value="TDV97309.1"/>
    <property type="molecule type" value="Genomic_DNA"/>
</dbReference>
<evidence type="ECO:0000259" key="8">
    <source>
        <dbReference type="Pfam" id="PF07992"/>
    </source>
</evidence>
<dbReference type="SUPFAM" id="SSF51905">
    <property type="entry name" value="FAD/NAD(P)-binding domain"/>
    <property type="match status" value="1"/>
</dbReference>
<keyword evidence="4" id="KW-0274">FAD</keyword>
<evidence type="ECO:0000259" key="7">
    <source>
        <dbReference type="Pfam" id="PF02852"/>
    </source>
</evidence>
<evidence type="ECO:0000313" key="9">
    <source>
        <dbReference type="EMBL" id="TDV97309.1"/>
    </source>
</evidence>
<dbReference type="Pfam" id="PF02852">
    <property type="entry name" value="Pyr_redox_dim"/>
    <property type="match status" value="1"/>
</dbReference>
<proteinExistence type="inferred from homology"/>
<dbReference type="OrthoDB" id="9802028at2"/>
<gene>
    <name evidence="9" type="ORF">C8C77_1493</name>
</gene>
<dbReference type="Gene3D" id="3.50.50.60">
    <property type="entry name" value="FAD/NAD(P)-binding domain"/>
    <property type="match status" value="2"/>
</dbReference>
<protein>
    <submittedName>
        <fullName evidence="9">NADPH-dependent 2,4-dienoyl-CoA reductase/sulfur reductase-like enzyme</fullName>
    </submittedName>
</protein>
<evidence type="ECO:0000256" key="2">
    <source>
        <dbReference type="ARBA" id="ARBA00009130"/>
    </source>
</evidence>
<evidence type="ECO:0000256" key="5">
    <source>
        <dbReference type="ARBA" id="ARBA00023002"/>
    </source>
</evidence>
<dbReference type="SUPFAM" id="SSF55424">
    <property type="entry name" value="FAD/NAD-linked reductases, dimerisation (C-terminal) domain"/>
    <property type="match status" value="1"/>
</dbReference>
<reference evidence="9 10" key="1">
    <citation type="submission" date="2019-03" db="EMBL/GenBank/DDBJ databases">
        <title>Subsurface microbial communities from deep shales in Ohio and West Virginia, USA.</title>
        <authorList>
            <person name="Wrighton K."/>
        </authorList>
    </citation>
    <scope>NUCLEOTIDE SEQUENCE [LARGE SCALE GENOMIC DNA]</scope>
    <source>
        <strain evidence="9 10">MSL9.2</strain>
    </source>
</reference>
<comment type="similarity">
    <text evidence="2">Belongs to the class-III pyridine nucleotide-disulfide oxidoreductase family.</text>
</comment>
<keyword evidence="3" id="KW-0285">Flavoprotein</keyword>
<evidence type="ECO:0000256" key="4">
    <source>
        <dbReference type="ARBA" id="ARBA00022827"/>
    </source>
</evidence>
<keyword evidence="5" id="KW-0560">Oxidoreductase</keyword>
<evidence type="ECO:0000313" key="10">
    <source>
        <dbReference type="Proteomes" id="UP000294697"/>
    </source>
</evidence>
<feature type="domain" description="FAD/NAD(P)-binding" evidence="8">
    <location>
        <begin position="4"/>
        <end position="307"/>
    </location>
</feature>
<name>A0A4R7YL22_9FIRM</name>
<dbReference type="AlphaFoldDB" id="A0A4R7YL22"/>
<dbReference type="InterPro" id="IPR050260">
    <property type="entry name" value="FAD-bd_OxRdtase"/>
</dbReference>
<dbReference type="GO" id="GO:0016491">
    <property type="term" value="F:oxidoreductase activity"/>
    <property type="evidence" value="ECO:0007669"/>
    <property type="project" value="UniProtKB-KW"/>
</dbReference>
<feature type="domain" description="Pyridine nucleotide-disulphide oxidoreductase dimerisation" evidence="7">
    <location>
        <begin position="329"/>
        <end position="432"/>
    </location>
</feature>
<evidence type="ECO:0000256" key="3">
    <source>
        <dbReference type="ARBA" id="ARBA00022630"/>
    </source>
</evidence>
<accession>A0A4R7YL22</accession>